<keyword evidence="1" id="KW-0472">Membrane</keyword>
<evidence type="ECO:0000256" key="1">
    <source>
        <dbReference type="SAM" id="Phobius"/>
    </source>
</evidence>
<dbReference type="PANTHER" id="PTHR37312:SF1">
    <property type="entry name" value="MEMBRANE-BOUND ACYLTRANSFERASE YKRP-RELATED"/>
    <property type="match status" value="1"/>
</dbReference>
<organism evidence="3 4">
    <name type="scientific">Eubacterium ramulus</name>
    <dbReference type="NCBI Taxonomy" id="39490"/>
    <lineage>
        <taxon>Bacteria</taxon>
        <taxon>Bacillati</taxon>
        <taxon>Bacillota</taxon>
        <taxon>Clostridia</taxon>
        <taxon>Eubacteriales</taxon>
        <taxon>Eubacteriaceae</taxon>
        <taxon>Eubacterium</taxon>
    </lineage>
</organism>
<evidence type="ECO:0000259" key="2">
    <source>
        <dbReference type="Pfam" id="PF01757"/>
    </source>
</evidence>
<name>A0A844DYN2_EUBRA</name>
<feature type="transmembrane region" description="Helical" evidence="1">
    <location>
        <begin position="108"/>
        <end position="134"/>
    </location>
</feature>
<keyword evidence="3" id="KW-0808">Transferase</keyword>
<gene>
    <name evidence="3" type="ORF">GKE72_01925</name>
</gene>
<proteinExistence type="predicted"/>
<evidence type="ECO:0000313" key="4">
    <source>
        <dbReference type="Proteomes" id="UP000431304"/>
    </source>
</evidence>
<keyword evidence="3" id="KW-0012">Acyltransferase</keyword>
<feature type="transmembrane region" description="Helical" evidence="1">
    <location>
        <begin position="311"/>
        <end position="331"/>
    </location>
</feature>
<feature type="transmembrane region" description="Helical" evidence="1">
    <location>
        <begin position="241"/>
        <end position="257"/>
    </location>
</feature>
<dbReference type="AlphaFoldDB" id="A0A844DYN2"/>
<comment type="caution">
    <text evidence="3">The sequence shown here is derived from an EMBL/GenBank/DDBJ whole genome shotgun (WGS) entry which is preliminary data.</text>
</comment>
<reference evidence="3 4" key="1">
    <citation type="journal article" date="2019" name="Nat. Med.">
        <title>A library of human gut bacterial isolates paired with longitudinal multiomics data enables mechanistic microbiome research.</title>
        <authorList>
            <person name="Poyet M."/>
            <person name="Groussin M."/>
            <person name="Gibbons S.M."/>
            <person name="Avila-Pacheco J."/>
            <person name="Jiang X."/>
            <person name="Kearney S.M."/>
            <person name="Perrotta A.R."/>
            <person name="Berdy B."/>
            <person name="Zhao S."/>
            <person name="Lieberman T.D."/>
            <person name="Swanson P.K."/>
            <person name="Smith M."/>
            <person name="Roesemann S."/>
            <person name="Alexander J.E."/>
            <person name="Rich S.A."/>
            <person name="Livny J."/>
            <person name="Vlamakis H."/>
            <person name="Clish C."/>
            <person name="Bullock K."/>
            <person name="Deik A."/>
            <person name="Scott J."/>
            <person name="Pierce K.A."/>
            <person name="Xavier R.J."/>
            <person name="Alm E.J."/>
        </authorList>
    </citation>
    <scope>NUCLEOTIDE SEQUENCE [LARGE SCALE GENOMIC DNA]</scope>
    <source>
        <strain evidence="3 4">BIOML-A3</strain>
    </source>
</reference>
<feature type="domain" description="Acyltransferase 3" evidence="2">
    <location>
        <begin position="40"/>
        <end position="358"/>
    </location>
</feature>
<dbReference type="InterPro" id="IPR052734">
    <property type="entry name" value="Nod_factor_acetyltransferase"/>
</dbReference>
<feature type="transmembrane region" description="Helical" evidence="1">
    <location>
        <begin position="277"/>
        <end position="299"/>
    </location>
</feature>
<dbReference type="PANTHER" id="PTHR37312">
    <property type="entry name" value="MEMBRANE-BOUND ACYLTRANSFERASE YKRP-RELATED"/>
    <property type="match status" value="1"/>
</dbReference>
<dbReference type="GO" id="GO:0016747">
    <property type="term" value="F:acyltransferase activity, transferring groups other than amino-acyl groups"/>
    <property type="evidence" value="ECO:0007669"/>
    <property type="project" value="InterPro"/>
</dbReference>
<feature type="transmembrane region" description="Helical" evidence="1">
    <location>
        <begin position="343"/>
        <end position="364"/>
    </location>
</feature>
<feature type="transmembrane region" description="Helical" evidence="1">
    <location>
        <begin position="70"/>
        <end position="88"/>
    </location>
</feature>
<dbReference type="EMBL" id="WKRA01000002">
    <property type="protein sequence ID" value="MSD14846.1"/>
    <property type="molecule type" value="Genomic_DNA"/>
</dbReference>
<feature type="transmembrane region" description="Helical" evidence="1">
    <location>
        <begin position="154"/>
        <end position="178"/>
    </location>
</feature>
<dbReference type="Pfam" id="PF01757">
    <property type="entry name" value="Acyl_transf_3"/>
    <property type="match status" value="1"/>
</dbReference>
<protein>
    <submittedName>
        <fullName evidence="3">Acyltransferase family protein</fullName>
    </submittedName>
</protein>
<accession>A0A844DYN2</accession>
<feature type="transmembrane region" description="Helical" evidence="1">
    <location>
        <begin position="190"/>
        <end position="207"/>
    </location>
</feature>
<dbReference type="InterPro" id="IPR002656">
    <property type="entry name" value="Acyl_transf_3_dom"/>
</dbReference>
<feature type="transmembrane region" description="Helical" evidence="1">
    <location>
        <begin position="213"/>
        <end position="229"/>
    </location>
</feature>
<keyword evidence="1" id="KW-0812">Transmembrane</keyword>
<dbReference type="Proteomes" id="UP000431304">
    <property type="component" value="Unassembled WGS sequence"/>
</dbReference>
<evidence type="ECO:0000313" key="3">
    <source>
        <dbReference type="EMBL" id="MSD14846.1"/>
    </source>
</evidence>
<sequence length="380" mass="43116">MAVPNAFDERSIPNLPGVERGDIDLNKTEPKTAVKTGRVQWIDFAKGIAILATILGHTADVGKTGSDVRALIFSFHMPLFFILSILTYRCSNSLEEYKMKQKKAAKHLLVPAVVVFAIATAIECVQDTTLLTQFEYWQEKLYTFIIGSGTSVEYSGISVAAFGIAWFFFALFIGRAIFDYIHLSMKEDSQILVVSMIVGAIGMIWGMLMQLPFSLDIALAIMPFFYWGYRMKRMDLTKSPLKKALIWGVIWIVTLMITVPDWEIRIYLELANRRYPLFPICFITAVAGTMCISEFSVIFCKAKHLVKPIVFLGRNSLYLLCVHILDGNWESVWHVEGHQFHTALRRCVADIIVFLVVMLVLTAWKKIRRSMQTKKAQSCA</sequence>
<dbReference type="RefSeq" id="WP_154314190.1">
    <property type="nucleotide sequence ID" value="NZ_WKRA01000002.1"/>
</dbReference>
<keyword evidence="1" id="KW-1133">Transmembrane helix</keyword>